<evidence type="ECO:0000313" key="2">
    <source>
        <dbReference type="EMBL" id="KIL98462.1"/>
    </source>
</evidence>
<feature type="region of interest" description="Disordered" evidence="1">
    <location>
        <begin position="1"/>
        <end position="51"/>
    </location>
</feature>
<name>A0A0C2UAF4_PARME</name>
<evidence type="ECO:0000313" key="3">
    <source>
        <dbReference type="Proteomes" id="UP000031971"/>
    </source>
</evidence>
<protein>
    <submittedName>
        <fullName evidence="2">Uncharacterized protein</fullName>
    </submittedName>
</protein>
<comment type="caution">
    <text evidence="2">The sequence shown here is derived from an EMBL/GenBank/DDBJ whole genome shotgun (WGS) entry which is preliminary data.</text>
</comment>
<proteinExistence type="predicted"/>
<keyword evidence="3" id="KW-1185">Reference proteome</keyword>
<reference evidence="2 3" key="1">
    <citation type="submission" date="2015-01" db="EMBL/GenBank/DDBJ databases">
        <title>Genome Sequence of Magnetospirillum magnetotacticum Strain MS-1.</title>
        <authorList>
            <person name="Marinov G.K."/>
            <person name="Smalley M.D."/>
            <person name="DeSalvo G."/>
        </authorList>
    </citation>
    <scope>NUCLEOTIDE SEQUENCE [LARGE SCALE GENOMIC DNA]</scope>
    <source>
        <strain evidence="2 3">MS-1</strain>
    </source>
</reference>
<dbReference type="EMBL" id="JXSL01000028">
    <property type="protein sequence ID" value="KIL98462.1"/>
    <property type="molecule type" value="Genomic_DNA"/>
</dbReference>
<dbReference type="AlphaFoldDB" id="A0A0C2UAF4"/>
<accession>A0A0C2UAF4</accession>
<dbReference type="Proteomes" id="UP000031971">
    <property type="component" value="Unassembled WGS sequence"/>
</dbReference>
<sequence>MRGSDLPAGAVTPTKGWPKACTRRQGQRPPRLMPRKPRATEVARPAPEGQE</sequence>
<gene>
    <name evidence="2" type="ORF">CCC_03745</name>
</gene>
<evidence type="ECO:0000256" key="1">
    <source>
        <dbReference type="SAM" id="MobiDB-lite"/>
    </source>
</evidence>
<organism evidence="2 3">
    <name type="scientific">Paramagnetospirillum magnetotacticum MS-1</name>
    <dbReference type="NCBI Taxonomy" id="272627"/>
    <lineage>
        <taxon>Bacteria</taxon>
        <taxon>Pseudomonadati</taxon>
        <taxon>Pseudomonadota</taxon>
        <taxon>Alphaproteobacteria</taxon>
        <taxon>Rhodospirillales</taxon>
        <taxon>Magnetospirillaceae</taxon>
        <taxon>Paramagnetospirillum</taxon>
    </lineage>
</organism>